<reference evidence="2" key="1">
    <citation type="submission" date="2021-02" db="EMBL/GenBank/DDBJ databases">
        <authorList>
            <person name="Dougan E. K."/>
            <person name="Rhodes N."/>
            <person name="Thang M."/>
            <person name="Chan C."/>
        </authorList>
    </citation>
    <scope>NUCLEOTIDE SEQUENCE</scope>
</reference>
<evidence type="ECO:0000313" key="3">
    <source>
        <dbReference type="Proteomes" id="UP000604046"/>
    </source>
</evidence>
<dbReference type="AlphaFoldDB" id="A0A812U4W0"/>
<sequence length="306" mass="33338">MLEELAANDARELLDSMAQGPHDSQALCRGSEALLDAAQEWLAKGFFGQTVKQLGTAFVEMAHLHQRFAAPQSEGFGAVLLEAQQRTSGAVAALSVNDTVRQLWSKWKSSNCASQTGAESLLQTGAGAASHRPRHRRHRPPPPYYGPPWTTTTPSWWTTAPPPPTTTPCNQSEPEWAKRLEAQHEQLMDNQFTLHNESMDLDGNINQTVDNLQEGLLQQPEPPAPTPPPGACDPGVNLTGPVCYESQMPCQLTISNDPARAAAQGEIIPGCLLLKNRSQELFQYCNDASEDRELMVGACSANLSFQ</sequence>
<gene>
    <name evidence="2" type="ORF">SNAT2548_LOCUS31777</name>
</gene>
<dbReference type="EMBL" id="CAJNDS010002675">
    <property type="protein sequence ID" value="CAE7562611.1"/>
    <property type="molecule type" value="Genomic_DNA"/>
</dbReference>
<dbReference type="Proteomes" id="UP000604046">
    <property type="component" value="Unassembled WGS sequence"/>
</dbReference>
<name>A0A812U4W0_9DINO</name>
<keyword evidence="3" id="KW-1185">Reference proteome</keyword>
<feature type="region of interest" description="Disordered" evidence="1">
    <location>
        <begin position="123"/>
        <end position="147"/>
    </location>
</feature>
<evidence type="ECO:0000313" key="2">
    <source>
        <dbReference type="EMBL" id="CAE7562611.1"/>
    </source>
</evidence>
<organism evidence="2 3">
    <name type="scientific">Symbiodinium natans</name>
    <dbReference type="NCBI Taxonomy" id="878477"/>
    <lineage>
        <taxon>Eukaryota</taxon>
        <taxon>Sar</taxon>
        <taxon>Alveolata</taxon>
        <taxon>Dinophyceae</taxon>
        <taxon>Suessiales</taxon>
        <taxon>Symbiodiniaceae</taxon>
        <taxon>Symbiodinium</taxon>
    </lineage>
</organism>
<evidence type="ECO:0000256" key="1">
    <source>
        <dbReference type="SAM" id="MobiDB-lite"/>
    </source>
</evidence>
<accession>A0A812U4W0</accession>
<feature type="non-terminal residue" evidence="2">
    <location>
        <position position="1"/>
    </location>
</feature>
<proteinExistence type="predicted"/>
<comment type="caution">
    <text evidence="2">The sequence shown here is derived from an EMBL/GenBank/DDBJ whole genome shotgun (WGS) entry which is preliminary data.</text>
</comment>
<feature type="compositionally biased region" description="Basic residues" evidence="1">
    <location>
        <begin position="131"/>
        <end position="140"/>
    </location>
</feature>
<protein>
    <submittedName>
        <fullName evidence="2">Uncharacterized protein</fullName>
    </submittedName>
</protein>